<feature type="transmembrane region" description="Helical" evidence="2">
    <location>
        <begin position="235"/>
        <end position="268"/>
    </location>
</feature>
<evidence type="ECO:0000313" key="5">
    <source>
        <dbReference type="EMBL" id="GHG35474.1"/>
    </source>
</evidence>
<feature type="transmembrane region" description="Helical" evidence="2">
    <location>
        <begin position="440"/>
        <end position="461"/>
    </location>
</feature>
<evidence type="ECO:0000259" key="4">
    <source>
        <dbReference type="Pfam" id="PF20990"/>
    </source>
</evidence>
<reference evidence="6" key="1">
    <citation type="journal article" date="2019" name="Int. J. Syst. Evol. Microbiol.">
        <title>The Global Catalogue of Microorganisms (GCM) 10K type strain sequencing project: providing services to taxonomists for standard genome sequencing and annotation.</title>
        <authorList>
            <consortium name="The Broad Institute Genomics Platform"/>
            <consortium name="The Broad Institute Genome Sequencing Center for Infectious Disease"/>
            <person name="Wu L."/>
            <person name="Ma J."/>
        </authorList>
    </citation>
    <scope>NUCLEOTIDE SEQUENCE [LARGE SCALE GENOMIC DNA]</scope>
    <source>
        <strain evidence="6">CGMCC 4.7680</strain>
    </source>
</reference>
<evidence type="ECO:0000313" key="6">
    <source>
        <dbReference type="Proteomes" id="UP000649955"/>
    </source>
</evidence>
<keyword evidence="2" id="KW-1133">Transmembrane helix</keyword>
<feature type="signal peptide" evidence="3">
    <location>
        <begin position="1"/>
        <end position="23"/>
    </location>
</feature>
<proteinExistence type="predicted"/>
<feature type="chain" id="PRO_5046536747" description="Predicted membrane protein YciQ-like C-terminal domain-containing protein" evidence="3">
    <location>
        <begin position="24"/>
        <end position="568"/>
    </location>
</feature>
<dbReference type="InterPro" id="IPR048389">
    <property type="entry name" value="YciQ-like_C"/>
</dbReference>
<sequence>MKWGAAAAVAVAAVLGAAGPAAAQGPSAGPVLPNLPDDQSKKPQLLTGQGVRPPEGATADVALKVLRDGSLSVTEHVTVPGGQQLVSRVPLKVPASDDQDRVFAVRDVHAEGATAELTGDQLVLTFPAGAGSATFTVDGAIADQNGRQQARWQVASGFDRPLAKLTASLLAPSTQLSPVDCFAGPVGSSQRCTLAELDHTGVVRLEQNDVRPGDRVDLLVGLPAGTTPANAKFAAVGLFATAFALTPLTGIAFAVLFAFLVAAALFVWRRRRQDAGALHTATGPVEVLLRDGGRVFFASPDGVLPGQVGTVVDETVDVVDISATVVDLAVRNYLWLAEVPGPDWQIARRNPPDEHLHDFERAVCETLLPPGTDSVLVSQLRARGGLDLRRISDAMYADVVSKRWFSRRPDTARGRLTWLGAGIFTLGLVATAVLTFTAGYALLGVAVALAGLAVVAVAALLPSRTARGRALVGQVRGLLGYLHTAKAEDIPPADRELVFSRSLPYAVVLGDTERWLGAFAALNPSADGSAGLYWYGGMEAESDLRRFGAHFPSFLTALDGVLTAAAAR</sequence>
<dbReference type="Pfam" id="PF20990">
    <property type="entry name" value="DUF2207_C"/>
    <property type="match status" value="1"/>
</dbReference>
<feature type="domain" description="Predicted membrane protein YciQ-like C-terminal" evidence="4">
    <location>
        <begin position="298"/>
        <end position="519"/>
    </location>
</feature>
<keyword evidence="2" id="KW-0812">Transmembrane</keyword>
<feature type="compositionally biased region" description="Low complexity" evidence="1">
    <location>
        <begin position="22"/>
        <end position="31"/>
    </location>
</feature>
<dbReference type="RefSeq" id="WP_191315156.1">
    <property type="nucleotide sequence ID" value="NZ_BNAW01000039.1"/>
</dbReference>
<name>A0ABQ3KLH4_9PSEU</name>
<keyword evidence="6" id="KW-1185">Reference proteome</keyword>
<evidence type="ECO:0000256" key="3">
    <source>
        <dbReference type="SAM" id="SignalP"/>
    </source>
</evidence>
<evidence type="ECO:0000256" key="1">
    <source>
        <dbReference type="SAM" id="MobiDB-lite"/>
    </source>
</evidence>
<dbReference type="EMBL" id="BNAW01000039">
    <property type="protein sequence ID" value="GHG35474.1"/>
    <property type="molecule type" value="Genomic_DNA"/>
</dbReference>
<protein>
    <recommendedName>
        <fullName evidence="4">Predicted membrane protein YciQ-like C-terminal domain-containing protein</fullName>
    </recommendedName>
</protein>
<keyword evidence="2" id="KW-0472">Membrane</keyword>
<gene>
    <name evidence="5" type="ORF">GCM10017567_65070</name>
</gene>
<comment type="caution">
    <text evidence="5">The sequence shown here is derived from an EMBL/GenBank/DDBJ whole genome shotgun (WGS) entry which is preliminary data.</text>
</comment>
<feature type="transmembrane region" description="Helical" evidence="2">
    <location>
        <begin position="416"/>
        <end position="434"/>
    </location>
</feature>
<evidence type="ECO:0000256" key="2">
    <source>
        <dbReference type="SAM" id="Phobius"/>
    </source>
</evidence>
<accession>A0ABQ3KLH4</accession>
<keyword evidence="3" id="KW-0732">Signal</keyword>
<organism evidence="5 6">
    <name type="scientific">Amycolatopsis bullii</name>
    <dbReference type="NCBI Taxonomy" id="941987"/>
    <lineage>
        <taxon>Bacteria</taxon>
        <taxon>Bacillati</taxon>
        <taxon>Actinomycetota</taxon>
        <taxon>Actinomycetes</taxon>
        <taxon>Pseudonocardiales</taxon>
        <taxon>Pseudonocardiaceae</taxon>
        <taxon>Amycolatopsis</taxon>
    </lineage>
</organism>
<dbReference type="Proteomes" id="UP000649955">
    <property type="component" value="Unassembled WGS sequence"/>
</dbReference>
<feature type="region of interest" description="Disordered" evidence="1">
    <location>
        <begin position="22"/>
        <end position="55"/>
    </location>
</feature>